<organism evidence="1 2">
    <name type="scientific">Lithospermum erythrorhizon</name>
    <name type="common">Purple gromwell</name>
    <name type="synonym">Lithospermum officinale var. erythrorhizon</name>
    <dbReference type="NCBI Taxonomy" id="34254"/>
    <lineage>
        <taxon>Eukaryota</taxon>
        <taxon>Viridiplantae</taxon>
        <taxon>Streptophyta</taxon>
        <taxon>Embryophyta</taxon>
        <taxon>Tracheophyta</taxon>
        <taxon>Spermatophyta</taxon>
        <taxon>Magnoliopsida</taxon>
        <taxon>eudicotyledons</taxon>
        <taxon>Gunneridae</taxon>
        <taxon>Pentapetalae</taxon>
        <taxon>asterids</taxon>
        <taxon>lamiids</taxon>
        <taxon>Boraginales</taxon>
        <taxon>Boraginaceae</taxon>
        <taxon>Boraginoideae</taxon>
        <taxon>Lithospermeae</taxon>
        <taxon>Lithospermum</taxon>
    </lineage>
</organism>
<protein>
    <submittedName>
        <fullName evidence="1">Uncharacterized protein</fullName>
    </submittedName>
</protein>
<dbReference type="Proteomes" id="UP001454036">
    <property type="component" value="Unassembled WGS sequence"/>
</dbReference>
<dbReference type="AlphaFoldDB" id="A0AAV3QLY2"/>
<comment type="caution">
    <text evidence="1">The sequence shown here is derived from an EMBL/GenBank/DDBJ whole genome shotgun (WGS) entry which is preliminary data.</text>
</comment>
<evidence type="ECO:0000313" key="2">
    <source>
        <dbReference type="Proteomes" id="UP001454036"/>
    </source>
</evidence>
<accession>A0AAV3QLY2</accession>
<sequence>MATSTSQADVQRHLLKLIKSEEVALNELKDLSSSRGSRSLSKLRKQKSVFYNKSSKMITEVYKRPSGVGLGAASDVDGSGGGGGEMKVEVGEEVETVPAVGKNVAVSPPPPLPPSSPHLHLPYRLHLEPHRVPLRWAWAKMFRPTEVGLGAALDVDGRGGGGGEMKVGEEVEVTPQHSDRPPAPSEPADCVYGVLHFDDVRKPPEWNSVRLYSVGV</sequence>
<proteinExistence type="predicted"/>
<gene>
    <name evidence="1" type="ORF">LIER_19737</name>
</gene>
<name>A0AAV3QLY2_LITER</name>
<evidence type="ECO:0000313" key="1">
    <source>
        <dbReference type="EMBL" id="GAA0164001.1"/>
    </source>
</evidence>
<dbReference type="EMBL" id="BAABME010004917">
    <property type="protein sequence ID" value="GAA0164001.1"/>
    <property type="molecule type" value="Genomic_DNA"/>
</dbReference>
<keyword evidence="2" id="KW-1185">Reference proteome</keyword>
<reference evidence="1 2" key="1">
    <citation type="submission" date="2024-01" db="EMBL/GenBank/DDBJ databases">
        <title>The complete chloroplast genome sequence of Lithospermum erythrorhizon: insights into the phylogenetic relationship among Boraginaceae species and the maternal lineages of purple gromwells.</title>
        <authorList>
            <person name="Okada T."/>
            <person name="Watanabe K."/>
        </authorList>
    </citation>
    <scope>NUCLEOTIDE SEQUENCE [LARGE SCALE GENOMIC DNA]</scope>
</reference>